<sequence>MDKKEIASQRETFKDFLYLLGFIENTSIKLSKAIEKDRITDTLNKEFKKLKKGYIATYFSLNRDTESLVMEANSLPLTVEKTIEKTIRLRVIGYKIPYLDIPGFNKLIKEESTQIFDFLEALKKLFPSSLVSVLPKLLGRKEFPSIIAPVKLYDGIIGVLGISSPALLEFFIPSVNNLAAHISMAFERCDLYHNSQILGEDLKKTNKRLDSLFKYSPGIFYLSDLKGTFLDGNKIAEEVTGYKKPELVGKSFLKLKLLTGVELVKAAKLLAKNALGRSTGPDEFTLIRKDGHKVIVELSTRPIKIGSKTIVLGTG</sequence>
<reference evidence="2" key="1">
    <citation type="journal article" date="2014" name="Front. Microbiol.">
        <title>High frequency of phylogenetically diverse reductive dehalogenase-homologous genes in deep subseafloor sedimentary metagenomes.</title>
        <authorList>
            <person name="Kawai M."/>
            <person name="Futagami T."/>
            <person name="Toyoda A."/>
            <person name="Takaki Y."/>
            <person name="Nishi S."/>
            <person name="Hori S."/>
            <person name="Arai W."/>
            <person name="Tsubouchi T."/>
            <person name="Morono Y."/>
            <person name="Uchiyama I."/>
            <person name="Ito T."/>
            <person name="Fujiyama A."/>
            <person name="Inagaki F."/>
            <person name="Takami H."/>
        </authorList>
    </citation>
    <scope>NUCLEOTIDE SEQUENCE</scope>
    <source>
        <strain evidence="2">Expedition CK06-06</strain>
    </source>
</reference>
<dbReference type="CDD" id="cd00130">
    <property type="entry name" value="PAS"/>
    <property type="match status" value="1"/>
</dbReference>
<dbReference type="NCBIfam" id="TIGR00229">
    <property type="entry name" value="sensory_box"/>
    <property type="match status" value="1"/>
</dbReference>
<dbReference type="AlphaFoldDB" id="X0RXI8"/>
<evidence type="ECO:0000259" key="1">
    <source>
        <dbReference type="PROSITE" id="PS50112"/>
    </source>
</evidence>
<dbReference type="InterPro" id="IPR000014">
    <property type="entry name" value="PAS"/>
</dbReference>
<dbReference type="Pfam" id="PF13426">
    <property type="entry name" value="PAS_9"/>
    <property type="match status" value="1"/>
</dbReference>
<comment type="caution">
    <text evidence="2">The sequence shown here is derived from an EMBL/GenBank/DDBJ whole genome shotgun (WGS) entry which is preliminary data.</text>
</comment>
<dbReference type="EMBL" id="BARS01007615">
    <property type="protein sequence ID" value="GAF67736.1"/>
    <property type="molecule type" value="Genomic_DNA"/>
</dbReference>
<dbReference type="InterPro" id="IPR035965">
    <property type="entry name" value="PAS-like_dom_sf"/>
</dbReference>
<organism evidence="2">
    <name type="scientific">marine sediment metagenome</name>
    <dbReference type="NCBI Taxonomy" id="412755"/>
    <lineage>
        <taxon>unclassified sequences</taxon>
        <taxon>metagenomes</taxon>
        <taxon>ecological metagenomes</taxon>
    </lineage>
</organism>
<dbReference type="PROSITE" id="PS50112">
    <property type="entry name" value="PAS"/>
    <property type="match status" value="1"/>
</dbReference>
<protein>
    <recommendedName>
        <fullName evidence="1">PAS domain-containing protein</fullName>
    </recommendedName>
</protein>
<proteinExistence type="predicted"/>
<feature type="non-terminal residue" evidence="2">
    <location>
        <position position="315"/>
    </location>
</feature>
<dbReference type="SUPFAM" id="SSF55785">
    <property type="entry name" value="PYP-like sensor domain (PAS domain)"/>
    <property type="match status" value="1"/>
</dbReference>
<evidence type="ECO:0000313" key="2">
    <source>
        <dbReference type="EMBL" id="GAF67736.1"/>
    </source>
</evidence>
<dbReference type="Gene3D" id="3.30.450.20">
    <property type="entry name" value="PAS domain"/>
    <property type="match status" value="1"/>
</dbReference>
<accession>X0RXI8</accession>
<name>X0RXI8_9ZZZZ</name>
<feature type="domain" description="PAS" evidence="1">
    <location>
        <begin position="205"/>
        <end position="253"/>
    </location>
</feature>
<gene>
    <name evidence="2" type="ORF">S01H1_14626</name>
</gene>